<proteinExistence type="inferred from homology"/>
<keyword evidence="6" id="KW-1185">Reference proteome</keyword>
<feature type="domain" description="Methyltransferase type 11" evidence="4">
    <location>
        <begin position="42"/>
        <end position="133"/>
    </location>
</feature>
<dbReference type="InterPro" id="IPR051052">
    <property type="entry name" value="Diverse_substrate_MTase"/>
</dbReference>
<dbReference type="Gene3D" id="3.40.50.150">
    <property type="entry name" value="Vaccinia Virus protein VP39"/>
    <property type="match status" value="1"/>
</dbReference>
<dbReference type="PANTHER" id="PTHR44942">
    <property type="entry name" value="METHYLTRANSF_11 DOMAIN-CONTAINING PROTEIN"/>
    <property type="match status" value="1"/>
</dbReference>
<dbReference type="RefSeq" id="XP_060454005.1">
    <property type="nucleotide sequence ID" value="XM_060597075.1"/>
</dbReference>
<dbReference type="Pfam" id="PF08241">
    <property type="entry name" value="Methyltransf_11"/>
    <property type="match status" value="1"/>
</dbReference>
<dbReference type="InterPro" id="IPR029063">
    <property type="entry name" value="SAM-dependent_MTases_sf"/>
</dbReference>
<dbReference type="GeneID" id="85492610"/>
<dbReference type="KEGG" id="ccac:CcaHIS019_0201010"/>
<gene>
    <name evidence="5" type="primary">TMT1</name>
    <name evidence="5" type="ORF">CcaverHIS019_0201010</name>
</gene>
<sequence>MTTFAKSSFDAAGYLTSRPTYPAKLYDVILAYHRGGSTTHALDIGCGPGFMARALFPHFTKVSAQDPSEKMVSVGIQPDSGHIDYSVGSAEDMSSLPANSVDLVVAGQAAHWFDHSKVWPELARVLRPKGTVAYVGYGELEFTTHPRATAIFRELMRGDLGGYWPQPGRSIVEGLLDRVPFPVNPTLNTETDALLSKVPDLEKTGIPIADRIDEPPPIAGEGWDAGSAVRIKSSTEGRPLVTRPIAHNLVHSDFSHTRTLLPP</sequence>
<accession>A0AA48I356</accession>
<organism evidence="5 6">
    <name type="scientific">Cutaneotrichosporon cavernicola</name>
    <dbReference type="NCBI Taxonomy" id="279322"/>
    <lineage>
        <taxon>Eukaryota</taxon>
        <taxon>Fungi</taxon>
        <taxon>Dikarya</taxon>
        <taxon>Basidiomycota</taxon>
        <taxon>Agaricomycotina</taxon>
        <taxon>Tremellomycetes</taxon>
        <taxon>Trichosporonales</taxon>
        <taxon>Trichosporonaceae</taxon>
        <taxon>Cutaneotrichosporon</taxon>
    </lineage>
</organism>
<comment type="similarity">
    <text evidence="1">Belongs to the methyltransferase superfamily.</text>
</comment>
<evidence type="ECO:0000259" key="4">
    <source>
        <dbReference type="Pfam" id="PF08241"/>
    </source>
</evidence>
<dbReference type="Proteomes" id="UP001233271">
    <property type="component" value="Chromosome 2"/>
</dbReference>
<dbReference type="GO" id="GO:0008757">
    <property type="term" value="F:S-adenosylmethionine-dependent methyltransferase activity"/>
    <property type="evidence" value="ECO:0007669"/>
    <property type="project" value="InterPro"/>
</dbReference>
<dbReference type="GO" id="GO:0032259">
    <property type="term" value="P:methylation"/>
    <property type="evidence" value="ECO:0007669"/>
    <property type="project" value="UniProtKB-KW"/>
</dbReference>
<evidence type="ECO:0000256" key="2">
    <source>
        <dbReference type="ARBA" id="ARBA00022603"/>
    </source>
</evidence>
<name>A0AA48I356_9TREE</name>
<dbReference type="CDD" id="cd02440">
    <property type="entry name" value="AdoMet_MTases"/>
    <property type="match status" value="1"/>
</dbReference>
<evidence type="ECO:0000313" key="6">
    <source>
        <dbReference type="Proteomes" id="UP001233271"/>
    </source>
</evidence>
<protein>
    <recommendedName>
        <fullName evidence="4">Methyltransferase type 11 domain-containing protein</fullName>
    </recommendedName>
</protein>
<evidence type="ECO:0000313" key="5">
    <source>
        <dbReference type="EMBL" id="BEI88739.1"/>
    </source>
</evidence>
<dbReference type="PANTHER" id="PTHR44942:SF4">
    <property type="entry name" value="METHYLTRANSFERASE TYPE 11 DOMAIN-CONTAINING PROTEIN"/>
    <property type="match status" value="1"/>
</dbReference>
<dbReference type="InterPro" id="IPR013216">
    <property type="entry name" value="Methyltransf_11"/>
</dbReference>
<reference evidence="5" key="1">
    <citation type="journal article" date="2023" name="BMC Genomics">
        <title>Chromosome-level genome assemblies of Cutaneotrichosporon spp. (Trichosporonales, Basidiomycota) reveal imbalanced evolution between nucleotide sequences and chromosome synteny.</title>
        <authorList>
            <person name="Kobayashi Y."/>
            <person name="Kayamori A."/>
            <person name="Aoki K."/>
            <person name="Shiwa Y."/>
            <person name="Matsutani M."/>
            <person name="Fujita N."/>
            <person name="Sugita T."/>
            <person name="Iwasaki W."/>
            <person name="Tanaka N."/>
            <person name="Takashima M."/>
        </authorList>
    </citation>
    <scope>NUCLEOTIDE SEQUENCE</scope>
    <source>
        <strain evidence="5">HIS019</strain>
    </source>
</reference>
<dbReference type="AlphaFoldDB" id="A0AA48I356"/>
<keyword evidence="3" id="KW-0808">Transferase</keyword>
<dbReference type="EMBL" id="AP028213">
    <property type="protein sequence ID" value="BEI88739.1"/>
    <property type="molecule type" value="Genomic_DNA"/>
</dbReference>
<keyword evidence="2" id="KW-0489">Methyltransferase</keyword>
<evidence type="ECO:0000256" key="1">
    <source>
        <dbReference type="ARBA" id="ARBA00008361"/>
    </source>
</evidence>
<evidence type="ECO:0000256" key="3">
    <source>
        <dbReference type="ARBA" id="ARBA00022679"/>
    </source>
</evidence>
<dbReference type="SUPFAM" id="SSF53335">
    <property type="entry name" value="S-adenosyl-L-methionine-dependent methyltransferases"/>
    <property type="match status" value="1"/>
</dbReference>